<name>A0A932HXT7_UNCTE</name>
<accession>A0A932HXT7</accession>
<dbReference type="Gene3D" id="3.90.76.10">
    <property type="entry name" value="Dipeptide-binding Protein, Domain 1"/>
    <property type="match status" value="1"/>
</dbReference>
<evidence type="ECO:0000259" key="3">
    <source>
        <dbReference type="Pfam" id="PF00496"/>
    </source>
</evidence>
<evidence type="ECO:0000313" key="4">
    <source>
        <dbReference type="EMBL" id="MBI3126393.1"/>
    </source>
</evidence>
<dbReference type="InterPro" id="IPR000914">
    <property type="entry name" value="SBP_5_dom"/>
</dbReference>
<dbReference type="GO" id="GO:0030288">
    <property type="term" value="C:outer membrane-bounded periplasmic space"/>
    <property type="evidence" value="ECO:0007669"/>
    <property type="project" value="UniProtKB-ARBA"/>
</dbReference>
<feature type="domain" description="Solute-binding protein family 5" evidence="3">
    <location>
        <begin position="103"/>
        <end position="440"/>
    </location>
</feature>
<dbReference type="SUPFAM" id="SSF53850">
    <property type="entry name" value="Periplasmic binding protein-like II"/>
    <property type="match status" value="1"/>
</dbReference>
<comment type="caution">
    <text evidence="4">The sequence shown here is derived from an EMBL/GenBank/DDBJ whole genome shotgun (WGS) entry which is preliminary data.</text>
</comment>
<dbReference type="EMBL" id="JACPUR010000003">
    <property type="protein sequence ID" value="MBI3126393.1"/>
    <property type="molecule type" value="Genomic_DNA"/>
</dbReference>
<sequence length="543" mass="59821">MARPVTFSPPRQLLSPLPRFRQPARRAAPAILAAFLLAVLLAGGGCGGGEAPAGGRALIVGVDSNPTSLDPRLSQDAISWQLQRLLFRQLLAYDASGAAALDAAEAWEASPLVHRFRLKEGIRFHDGSPLTSADVKFTFDSIRDPAMGSPKAAALRELAAIETPSPREVAFRLKRPSASFPEALMVGIVPRSAAGAGKDFGSRPVGTGPFRFVRFVPDEKIELAAFAGHPAPPEFERLIFRILPEETIRILELESGGLHLLQSTFSPDFLPRLEAHPRLRVQSRPGTNFTYIGFNLRDPILAKPKVRRAIALAIDRDPIIRHILKGLARKADGLLPRGHWAHAPGLPALHHDPARARQLLDEAGFPDPDGPGPLPRFALVFKTSQSEIRRRTASVIADQLARVGIEVKVRAYEWGTFFGDIRTGNFQLYSLTWVGISDPDIYRFVFHSAQAPPEGLNRGRYSNRRVDGLVEEAQRVLDRGRRAPLYHEVQRILAEDLPYVNLWHAENAAALDRRIEGFEVYPNEDLISLARARFAPAGAGEKR</sequence>
<keyword evidence="2" id="KW-0732">Signal</keyword>
<dbReference type="GO" id="GO:1904680">
    <property type="term" value="F:peptide transmembrane transporter activity"/>
    <property type="evidence" value="ECO:0007669"/>
    <property type="project" value="TreeGrafter"/>
</dbReference>
<dbReference type="PIRSF" id="PIRSF002741">
    <property type="entry name" value="MppA"/>
    <property type="match status" value="1"/>
</dbReference>
<dbReference type="Gene3D" id="3.10.105.10">
    <property type="entry name" value="Dipeptide-binding Protein, Domain 3"/>
    <property type="match status" value="1"/>
</dbReference>
<dbReference type="AlphaFoldDB" id="A0A932HXT7"/>
<dbReference type="InterPro" id="IPR030678">
    <property type="entry name" value="Peptide/Ni-bd"/>
</dbReference>
<evidence type="ECO:0000313" key="5">
    <source>
        <dbReference type="Proteomes" id="UP000782312"/>
    </source>
</evidence>
<dbReference type="PANTHER" id="PTHR30290:SF38">
    <property type="entry name" value="D,D-DIPEPTIDE-BINDING PERIPLASMIC PROTEIN DDPA-RELATED"/>
    <property type="match status" value="1"/>
</dbReference>
<dbReference type="GO" id="GO:0015833">
    <property type="term" value="P:peptide transport"/>
    <property type="evidence" value="ECO:0007669"/>
    <property type="project" value="TreeGrafter"/>
</dbReference>
<dbReference type="Proteomes" id="UP000782312">
    <property type="component" value="Unassembled WGS sequence"/>
</dbReference>
<dbReference type="PANTHER" id="PTHR30290">
    <property type="entry name" value="PERIPLASMIC BINDING COMPONENT OF ABC TRANSPORTER"/>
    <property type="match status" value="1"/>
</dbReference>
<proteinExistence type="inferred from homology"/>
<protein>
    <submittedName>
        <fullName evidence="4">ABC transporter substrate-binding protein</fullName>
    </submittedName>
</protein>
<evidence type="ECO:0000256" key="2">
    <source>
        <dbReference type="ARBA" id="ARBA00022729"/>
    </source>
</evidence>
<organism evidence="4 5">
    <name type="scientific">Tectimicrobiota bacterium</name>
    <dbReference type="NCBI Taxonomy" id="2528274"/>
    <lineage>
        <taxon>Bacteria</taxon>
        <taxon>Pseudomonadati</taxon>
        <taxon>Nitrospinota/Tectimicrobiota group</taxon>
        <taxon>Candidatus Tectimicrobiota</taxon>
    </lineage>
</organism>
<dbReference type="InterPro" id="IPR039424">
    <property type="entry name" value="SBP_5"/>
</dbReference>
<dbReference type="GO" id="GO:0043190">
    <property type="term" value="C:ATP-binding cassette (ABC) transporter complex"/>
    <property type="evidence" value="ECO:0007669"/>
    <property type="project" value="InterPro"/>
</dbReference>
<evidence type="ECO:0000256" key="1">
    <source>
        <dbReference type="ARBA" id="ARBA00005695"/>
    </source>
</evidence>
<reference evidence="4" key="1">
    <citation type="submission" date="2020-07" db="EMBL/GenBank/DDBJ databases">
        <title>Huge and variable diversity of episymbiotic CPR bacteria and DPANN archaea in groundwater ecosystems.</title>
        <authorList>
            <person name="He C.Y."/>
            <person name="Keren R."/>
            <person name="Whittaker M."/>
            <person name="Farag I.F."/>
            <person name="Doudna J."/>
            <person name="Cate J.H.D."/>
            <person name="Banfield J.F."/>
        </authorList>
    </citation>
    <scope>NUCLEOTIDE SEQUENCE</scope>
    <source>
        <strain evidence="4">NC_groundwater_763_Ag_S-0.2um_68_21</strain>
    </source>
</reference>
<dbReference type="Gene3D" id="3.40.190.10">
    <property type="entry name" value="Periplasmic binding protein-like II"/>
    <property type="match status" value="1"/>
</dbReference>
<gene>
    <name evidence="4" type="ORF">HYZ11_02170</name>
</gene>
<dbReference type="CDD" id="cd00995">
    <property type="entry name" value="PBP2_NikA_DppA_OppA_like"/>
    <property type="match status" value="1"/>
</dbReference>
<dbReference type="Pfam" id="PF00496">
    <property type="entry name" value="SBP_bac_5"/>
    <property type="match status" value="1"/>
</dbReference>
<comment type="similarity">
    <text evidence="1">Belongs to the bacterial solute-binding protein 5 family.</text>
</comment>